<protein>
    <recommendedName>
        <fullName evidence="3">YbhB/YbcL family Raf kinase inhibitor-like protein</fullName>
    </recommendedName>
</protein>
<dbReference type="Gene3D" id="3.90.280.10">
    <property type="entry name" value="PEBP-like"/>
    <property type="match status" value="1"/>
</dbReference>
<sequence>MTRDPLVRLPEVTSFDVQATDVTPDQTFKPVHYSGKMGVEGGKDQSPALAFDNVPSGTRSFVVQVYDPDAPTLGGYWHWTMINIPGDLGGIEADAGNEEGDRVPKGALNMPNDAGFKGYVGAAPPAGETHRYFMVVSALNTEKLEVGEDTTPNVVNFEMNAHVIGRAVTVVEGSSP</sequence>
<dbReference type="Pfam" id="PF01161">
    <property type="entry name" value="PBP"/>
    <property type="match status" value="1"/>
</dbReference>
<dbReference type="InterPro" id="IPR005247">
    <property type="entry name" value="YbhB_YbcL/LppC-like"/>
</dbReference>
<dbReference type="PANTHER" id="PTHR30289">
    <property type="entry name" value="UNCHARACTERIZED PROTEIN YBCL-RELATED"/>
    <property type="match status" value="1"/>
</dbReference>
<dbReference type="InterPro" id="IPR036610">
    <property type="entry name" value="PEBP-like_sf"/>
</dbReference>
<dbReference type="PANTHER" id="PTHR30289:SF1">
    <property type="entry name" value="PEBP (PHOSPHATIDYLETHANOLAMINE-BINDING PROTEIN) FAMILY PROTEIN"/>
    <property type="match status" value="1"/>
</dbReference>
<dbReference type="CDD" id="cd00865">
    <property type="entry name" value="PEBP_bact_arch"/>
    <property type="match status" value="1"/>
</dbReference>
<dbReference type="SUPFAM" id="SSF49777">
    <property type="entry name" value="PEBP-like"/>
    <property type="match status" value="1"/>
</dbReference>
<accession>A0ABN0X479</accession>
<evidence type="ECO:0000313" key="2">
    <source>
        <dbReference type="Proteomes" id="UP001501166"/>
    </source>
</evidence>
<evidence type="ECO:0008006" key="3">
    <source>
        <dbReference type="Google" id="ProtNLM"/>
    </source>
</evidence>
<gene>
    <name evidence="1" type="ORF">GCM10008932_04630</name>
</gene>
<dbReference type="Proteomes" id="UP001501166">
    <property type="component" value="Unassembled WGS sequence"/>
</dbReference>
<evidence type="ECO:0000313" key="1">
    <source>
        <dbReference type="EMBL" id="GAA0354707.1"/>
    </source>
</evidence>
<name>A0ABN0X479_9LACT</name>
<dbReference type="EMBL" id="BAAACW010000027">
    <property type="protein sequence ID" value="GAA0354707.1"/>
    <property type="molecule type" value="Genomic_DNA"/>
</dbReference>
<comment type="caution">
    <text evidence="1">The sequence shown here is derived from an EMBL/GenBank/DDBJ whole genome shotgun (WGS) entry which is preliminary data.</text>
</comment>
<keyword evidence="2" id="KW-1185">Reference proteome</keyword>
<reference evidence="1 2" key="1">
    <citation type="journal article" date="2019" name="Int. J. Syst. Evol. Microbiol.">
        <title>The Global Catalogue of Microorganisms (GCM) 10K type strain sequencing project: providing services to taxonomists for standard genome sequencing and annotation.</title>
        <authorList>
            <consortium name="The Broad Institute Genomics Platform"/>
            <consortium name="The Broad Institute Genome Sequencing Center for Infectious Disease"/>
            <person name="Wu L."/>
            <person name="Ma J."/>
        </authorList>
    </citation>
    <scope>NUCLEOTIDE SEQUENCE [LARGE SCALE GENOMIC DNA]</scope>
    <source>
        <strain evidence="1 2">JCM 12662</strain>
    </source>
</reference>
<dbReference type="InterPro" id="IPR008914">
    <property type="entry name" value="PEBP"/>
</dbReference>
<proteinExistence type="predicted"/>
<organism evidence="1 2">
    <name type="scientific">Alkalibacterium iburiense</name>
    <dbReference type="NCBI Taxonomy" id="290589"/>
    <lineage>
        <taxon>Bacteria</taxon>
        <taxon>Bacillati</taxon>
        <taxon>Bacillota</taxon>
        <taxon>Bacilli</taxon>
        <taxon>Lactobacillales</taxon>
        <taxon>Carnobacteriaceae</taxon>
        <taxon>Alkalibacterium</taxon>
    </lineage>
</organism>
<dbReference type="RefSeq" id="WP_343753617.1">
    <property type="nucleotide sequence ID" value="NZ_BAAACW010000027.1"/>
</dbReference>
<dbReference type="NCBIfam" id="TIGR00481">
    <property type="entry name" value="YbhB/YbcL family Raf kinase inhibitor-like protein"/>
    <property type="match status" value="1"/>
</dbReference>